<evidence type="ECO:0000256" key="2">
    <source>
        <dbReference type="ARBA" id="ARBA00022692"/>
    </source>
</evidence>
<reference evidence="8 9" key="1">
    <citation type="submission" date="2015-12" db="EMBL/GenBank/DDBJ databases">
        <title>The genome of Folsomia candida.</title>
        <authorList>
            <person name="Faddeeva A."/>
            <person name="Derks M.F."/>
            <person name="Anvar Y."/>
            <person name="Smit S."/>
            <person name="Van Straalen N."/>
            <person name="Roelofs D."/>
        </authorList>
    </citation>
    <scope>NUCLEOTIDE SEQUENCE [LARGE SCALE GENOMIC DNA]</scope>
    <source>
        <strain evidence="8 9">VU population</strain>
        <tissue evidence="8">Whole body</tissue>
    </source>
</reference>
<evidence type="ECO:0000256" key="3">
    <source>
        <dbReference type="ARBA" id="ARBA00022989"/>
    </source>
</evidence>
<evidence type="ECO:0000259" key="7">
    <source>
        <dbReference type="PROSITE" id="PS51503"/>
    </source>
</evidence>
<dbReference type="Proteomes" id="UP000198287">
    <property type="component" value="Unassembled WGS sequence"/>
</dbReference>
<dbReference type="PANTHER" id="PTHR12297:SF3">
    <property type="entry name" value="HIG1 DOMAIN FAMILY MEMBER 1A"/>
    <property type="match status" value="1"/>
</dbReference>
<feature type="transmembrane region" description="Helical" evidence="6">
    <location>
        <begin position="39"/>
        <end position="56"/>
    </location>
</feature>
<organism evidence="8 9">
    <name type="scientific">Folsomia candida</name>
    <name type="common">Springtail</name>
    <dbReference type="NCBI Taxonomy" id="158441"/>
    <lineage>
        <taxon>Eukaryota</taxon>
        <taxon>Metazoa</taxon>
        <taxon>Ecdysozoa</taxon>
        <taxon>Arthropoda</taxon>
        <taxon>Hexapoda</taxon>
        <taxon>Collembola</taxon>
        <taxon>Entomobryomorpha</taxon>
        <taxon>Isotomoidea</taxon>
        <taxon>Isotomidae</taxon>
        <taxon>Proisotominae</taxon>
        <taxon>Folsomia</taxon>
    </lineage>
</organism>
<keyword evidence="2 6" id="KW-0812">Transmembrane</keyword>
<dbReference type="Pfam" id="PF04588">
    <property type="entry name" value="HIG_1_N"/>
    <property type="match status" value="1"/>
</dbReference>
<comment type="caution">
    <text evidence="8">The sequence shown here is derived from an EMBL/GenBank/DDBJ whole genome shotgun (WGS) entry which is preliminary data.</text>
</comment>
<feature type="domain" description="HIG1" evidence="7">
    <location>
        <begin position="11"/>
        <end position="103"/>
    </location>
</feature>
<dbReference type="InterPro" id="IPR007667">
    <property type="entry name" value="Hypoxia_induced_domain"/>
</dbReference>
<dbReference type="EMBL" id="LNIX01000008">
    <property type="protein sequence ID" value="OXA51254.1"/>
    <property type="molecule type" value="Genomic_DNA"/>
</dbReference>
<name>A0A226E2J6_FOLCA</name>
<evidence type="ECO:0000256" key="4">
    <source>
        <dbReference type="ARBA" id="ARBA00023128"/>
    </source>
</evidence>
<dbReference type="InterPro" id="IPR050355">
    <property type="entry name" value="RCF1"/>
</dbReference>
<dbReference type="AlphaFoldDB" id="A0A226E2J6"/>
<evidence type="ECO:0000313" key="8">
    <source>
        <dbReference type="EMBL" id="OXA51254.1"/>
    </source>
</evidence>
<evidence type="ECO:0000256" key="5">
    <source>
        <dbReference type="ARBA" id="ARBA00023136"/>
    </source>
</evidence>
<keyword evidence="3 6" id="KW-1133">Transmembrane helix</keyword>
<feature type="transmembrane region" description="Helical" evidence="6">
    <location>
        <begin position="76"/>
        <end position="94"/>
    </location>
</feature>
<evidence type="ECO:0000256" key="1">
    <source>
        <dbReference type="ARBA" id="ARBA00004325"/>
    </source>
</evidence>
<dbReference type="PANTHER" id="PTHR12297">
    <property type="entry name" value="HYPOXIA-INDUCBILE GENE 1 HIG1 -RELATED"/>
    <property type="match status" value="1"/>
</dbReference>
<keyword evidence="4" id="KW-0496">Mitochondrion</keyword>
<dbReference type="GO" id="GO:0097250">
    <property type="term" value="P:mitochondrial respirasome assembly"/>
    <property type="evidence" value="ECO:0007669"/>
    <property type="project" value="TreeGrafter"/>
</dbReference>
<dbReference type="OMA" id="MCKELWA"/>
<accession>A0A226E2J6</accession>
<dbReference type="GO" id="GO:0031966">
    <property type="term" value="C:mitochondrial membrane"/>
    <property type="evidence" value="ECO:0007669"/>
    <property type="project" value="UniProtKB-SubCell"/>
</dbReference>
<protein>
    <submittedName>
        <fullName evidence="8">HIG1 domain family member 1A, mitochondrial</fullName>
    </submittedName>
</protein>
<comment type="subcellular location">
    <subcellularLocation>
        <location evidence="1">Mitochondrion membrane</location>
    </subcellularLocation>
</comment>
<keyword evidence="9" id="KW-1185">Reference proteome</keyword>
<dbReference type="PROSITE" id="PS51503">
    <property type="entry name" value="HIG1"/>
    <property type="match status" value="1"/>
</dbReference>
<dbReference type="Gene3D" id="6.10.140.1320">
    <property type="match status" value="1"/>
</dbReference>
<proteinExistence type="predicted"/>
<evidence type="ECO:0000313" key="9">
    <source>
        <dbReference type="Proteomes" id="UP000198287"/>
    </source>
</evidence>
<dbReference type="OrthoDB" id="10003563at2759"/>
<evidence type="ECO:0000256" key="6">
    <source>
        <dbReference type="SAM" id="Phobius"/>
    </source>
</evidence>
<sequence length="103" mass="11375">MSKQVLIGAPQGDERLDFRSSYDDTEKSKFISKAKENPFVPAGIGGALFALAYAAFKFKNRGDQKVSVFLIHTRVAAQGAVVGALTVGCIYQIFQEFIWNKKK</sequence>
<gene>
    <name evidence="8" type="ORF">Fcan01_14401</name>
</gene>
<keyword evidence="5 6" id="KW-0472">Membrane</keyword>
<dbReference type="STRING" id="158441.A0A226E2J6"/>